<dbReference type="PANTHER" id="PTHR44203">
    <property type="entry name" value="ETO1-RELATED"/>
    <property type="match status" value="1"/>
</dbReference>
<feature type="compositionally biased region" description="Acidic residues" evidence="3">
    <location>
        <begin position="328"/>
        <end position="340"/>
    </location>
</feature>
<feature type="region of interest" description="Disordered" evidence="3">
    <location>
        <begin position="365"/>
        <end position="413"/>
    </location>
</feature>
<feature type="repeat" description="TPR" evidence="2">
    <location>
        <begin position="938"/>
        <end position="971"/>
    </location>
</feature>
<dbReference type="AlphaFoldDB" id="A0A1Y1I015"/>
<dbReference type="InterPro" id="IPR000210">
    <property type="entry name" value="BTB/POZ_dom"/>
</dbReference>
<dbReference type="GO" id="GO:0010105">
    <property type="term" value="P:negative regulation of ethylene-activated signaling pathway"/>
    <property type="evidence" value="ECO:0007669"/>
    <property type="project" value="InterPro"/>
</dbReference>
<dbReference type="SUPFAM" id="SSF48452">
    <property type="entry name" value="TPR-like"/>
    <property type="match status" value="3"/>
</dbReference>
<dbReference type="Gene3D" id="3.30.710.10">
    <property type="entry name" value="Potassium Channel Kv1.1, Chain A"/>
    <property type="match status" value="1"/>
</dbReference>
<dbReference type="Pfam" id="PF13176">
    <property type="entry name" value="TPR_7"/>
    <property type="match status" value="1"/>
</dbReference>
<evidence type="ECO:0000313" key="6">
    <source>
        <dbReference type="Proteomes" id="UP000054558"/>
    </source>
</evidence>
<name>A0A1Y1I015_KLENI</name>
<dbReference type="Gene3D" id="1.25.40.10">
    <property type="entry name" value="Tetratricopeptide repeat domain"/>
    <property type="match status" value="3"/>
</dbReference>
<feature type="domain" description="BTB" evidence="4">
    <location>
        <begin position="215"/>
        <end position="285"/>
    </location>
</feature>
<accession>A0A1Y1I015</accession>
<dbReference type="OrthoDB" id="9997739at2759"/>
<proteinExistence type="predicted"/>
<protein>
    <submittedName>
        <fullName evidence="5">Ethylene overproducer1-like protein</fullName>
    </submittedName>
</protein>
<evidence type="ECO:0000256" key="2">
    <source>
        <dbReference type="PROSITE-ProRule" id="PRU00339"/>
    </source>
</evidence>
<feature type="region of interest" description="Disordered" evidence="3">
    <location>
        <begin position="309"/>
        <end position="350"/>
    </location>
</feature>
<dbReference type="InterPro" id="IPR011990">
    <property type="entry name" value="TPR-like_helical_dom_sf"/>
</dbReference>
<evidence type="ECO:0000259" key="4">
    <source>
        <dbReference type="PROSITE" id="PS50097"/>
    </source>
</evidence>
<sequence>MRHGASLRVQPLHNFKTKEQGVAAPSVLRSKGHFHYRSMTRLGEPLLGDGGMFLSTNYVDDLATIQEQLDGAHSKAIPREDSEADGSRALLYSAQALLFDGLGEGKLMRQSLESARRAALDERQKLVFDSWAKFQSNGLLESSAGLLRRQSRSASMKLSPDEGNEEVAGAEVSGDRCRVCNGTRNSVPGSAGAEGGLRTGESEESRQRWCIPAAEDVVLLTVAGQFVACSRSSLAELSAPFNAMLLGQYQESRKTAIPFDLNGLSPAGLQAVERFSRTGSLEERPGATCERWLCGAGNSACALRQPAVSESSGSHHMSDAEWQPSAESSDEEESDTEDEEKSISPRTARRVPVSNSELFAATTCEEWPQERPVASAHEPLSDPGSQTESSKDATRLDSTESSSLGRGMRRMVPSKALRSEFSGGFGKGMKIRVGSNGDLKALDDDAQACALSCVEAGRDQVYTDLVVEVLLFASRFCCEGLKAHCDERLAKMVNTSEEAVSNLAFALEESCPVLTTRCLKLLLERMPRVLITDPTVAELLLSKDGRRQLQQAGFASFAFYFFLAHTLFDSIFGPLACSPPFRKSRAVDLASACLRAALTFPSPAILTAFAHYRIGCLDLLSKNLPDAKAAFEAAVMAGYAPARAGLARILALQGDRLGARQEVSRLLSSADVAAGWIFQERAICSDGGRRREDLETATMLCPTLTYPYKHRATRLLKEGKPDLARAELDRALRFMVTPDLLEFRAYCAIVLQDFEAVARDLRVLLTLEPQYLLYGGRVSGAQFLKQLAKKVAPLSKGDCWLRLYERWSAVDDIGSLAVVHRMLELEPGSSAILFRQSLLLHRIGCSDVTMRTLRAARDHSRSEHERLIYEGWILFDTGRRAEAFEKAQMSVSLAPSFEGYFLQAYALSDSSLTDHSPGSVIELLHKALNCPSDGLRKGQALSNLGSMYVDCGRYREAAECFTNALRIRHTRAHQGLARVHAMQGNRERAYEEMTKLIKSAQSNSCAFEKRSEYGAAGQGLADLDTVTRVNPLRSYPYRYRAAVMMDTLREREAIQELSRAIAFKVDVSLLHLRAEFHECQADLDAARRDARAALAIDPNHVATQELWKSKLDLSNARRPG</sequence>
<dbReference type="InterPro" id="IPR011333">
    <property type="entry name" value="SKP1/BTB/POZ_sf"/>
</dbReference>
<dbReference type="STRING" id="105231.A0A1Y1I015"/>
<dbReference type="Proteomes" id="UP000054558">
    <property type="component" value="Unassembled WGS sequence"/>
</dbReference>
<evidence type="ECO:0000256" key="3">
    <source>
        <dbReference type="SAM" id="MobiDB-lite"/>
    </source>
</evidence>
<feature type="compositionally biased region" description="Basic and acidic residues" evidence="3">
    <location>
        <begin position="389"/>
        <end position="398"/>
    </location>
</feature>
<dbReference type="EMBL" id="DF237050">
    <property type="protein sequence ID" value="GAQ82116.1"/>
    <property type="molecule type" value="Genomic_DNA"/>
</dbReference>
<dbReference type="InterPro" id="IPR019734">
    <property type="entry name" value="TPR_rpt"/>
</dbReference>
<dbReference type="PROSITE" id="PS50097">
    <property type="entry name" value="BTB"/>
    <property type="match status" value="1"/>
</dbReference>
<dbReference type="PROSITE" id="PS50005">
    <property type="entry name" value="TPR"/>
    <property type="match status" value="1"/>
</dbReference>
<evidence type="ECO:0000313" key="5">
    <source>
        <dbReference type="EMBL" id="GAQ82116.1"/>
    </source>
</evidence>
<evidence type="ECO:0000256" key="1">
    <source>
        <dbReference type="ARBA" id="ARBA00004906"/>
    </source>
</evidence>
<organism evidence="5 6">
    <name type="scientific">Klebsormidium nitens</name>
    <name type="common">Green alga</name>
    <name type="synonym">Ulothrix nitens</name>
    <dbReference type="NCBI Taxonomy" id="105231"/>
    <lineage>
        <taxon>Eukaryota</taxon>
        <taxon>Viridiplantae</taxon>
        <taxon>Streptophyta</taxon>
        <taxon>Klebsormidiophyceae</taxon>
        <taxon>Klebsormidiales</taxon>
        <taxon>Klebsormidiaceae</taxon>
        <taxon>Klebsormidium</taxon>
    </lineage>
</organism>
<gene>
    <name evidence="5" type="ORF">KFL_001010030</name>
</gene>
<keyword evidence="6" id="KW-1185">Reference proteome</keyword>
<comment type="pathway">
    <text evidence="1">Protein modification; protein ubiquitination.</text>
</comment>
<dbReference type="OMA" id="DLAEDCY"/>
<dbReference type="SMART" id="SM00028">
    <property type="entry name" value="TPR"/>
    <property type="match status" value="4"/>
</dbReference>
<reference evidence="5 6" key="1">
    <citation type="journal article" date="2014" name="Nat. Commun.">
        <title>Klebsormidium flaccidum genome reveals primary factors for plant terrestrial adaptation.</title>
        <authorList>
            <person name="Hori K."/>
            <person name="Maruyama F."/>
            <person name="Fujisawa T."/>
            <person name="Togashi T."/>
            <person name="Yamamoto N."/>
            <person name="Seo M."/>
            <person name="Sato S."/>
            <person name="Yamada T."/>
            <person name="Mori H."/>
            <person name="Tajima N."/>
            <person name="Moriyama T."/>
            <person name="Ikeuchi M."/>
            <person name="Watanabe M."/>
            <person name="Wada H."/>
            <person name="Kobayashi K."/>
            <person name="Saito M."/>
            <person name="Masuda T."/>
            <person name="Sasaki-Sekimoto Y."/>
            <person name="Mashiguchi K."/>
            <person name="Awai K."/>
            <person name="Shimojima M."/>
            <person name="Masuda S."/>
            <person name="Iwai M."/>
            <person name="Nobusawa T."/>
            <person name="Narise T."/>
            <person name="Kondo S."/>
            <person name="Saito H."/>
            <person name="Sato R."/>
            <person name="Murakawa M."/>
            <person name="Ihara Y."/>
            <person name="Oshima-Yamada Y."/>
            <person name="Ohtaka K."/>
            <person name="Satoh M."/>
            <person name="Sonobe K."/>
            <person name="Ishii M."/>
            <person name="Ohtani R."/>
            <person name="Kanamori-Sato M."/>
            <person name="Honoki R."/>
            <person name="Miyazaki D."/>
            <person name="Mochizuki H."/>
            <person name="Umetsu J."/>
            <person name="Higashi K."/>
            <person name="Shibata D."/>
            <person name="Kamiya Y."/>
            <person name="Sato N."/>
            <person name="Nakamura Y."/>
            <person name="Tabata S."/>
            <person name="Ida S."/>
            <person name="Kurokawa K."/>
            <person name="Ohta H."/>
        </authorList>
    </citation>
    <scope>NUCLEOTIDE SEQUENCE [LARGE SCALE GENOMIC DNA]</scope>
    <source>
        <strain evidence="5 6">NIES-2285</strain>
    </source>
</reference>
<dbReference type="PANTHER" id="PTHR44203:SF8">
    <property type="entry name" value="ETHYLENE-OVERPRODUCTION PROTEIN 1"/>
    <property type="match status" value="1"/>
</dbReference>
<dbReference type="InterPro" id="IPR044631">
    <property type="entry name" value="ETO1-like"/>
</dbReference>
<keyword evidence="2" id="KW-0802">TPR repeat</keyword>